<proteinExistence type="predicted"/>
<dbReference type="SUPFAM" id="SSF52540">
    <property type="entry name" value="P-loop containing nucleoside triphosphate hydrolases"/>
    <property type="match status" value="1"/>
</dbReference>
<name>A0A8S5LL12_9CAUD</name>
<keyword evidence="2" id="KW-0347">Helicase</keyword>
<dbReference type="GO" id="GO:0005524">
    <property type="term" value="F:ATP binding"/>
    <property type="evidence" value="ECO:0007669"/>
    <property type="project" value="InterPro"/>
</dbReference>
<dbReference type="Gene3D" id="3.40.50.300">
    <property type="entry name" value="P-loop containing nucleotide triphosphate hydrolases"/>
    <property type="match status" value="2"/>
</dbReference>
<dbReference type="InterPro" id="IPR007694">
    <property type="entry name" value="DNA_helicase_DnaB-like_C"/>
</dbReference>
<dbReference type="PANTHER" id="PTHR30153">
    <property type="entry name" value="REPLICATIVE DNA HELICASE DNAB"/>
    <property type="match status" value="1"/>
</dbReference>
<feature type="domain" description="SF4 helicase" evidence="1">
    <location>
        <begin position="102"/>
        <end position="247"/>
    </location>
</feature>
<dbReference type="EMBL" id="BK015867">
    <property type="protein sequence ID" value="DAD70527.1"/>
    <property type="molecule type" value="Genomic_DNA"/>
</dbReference>
<evidence type="ECO:0000313" key="2">
    <source>
        <dbReference type="EMBL" id="DAD70527.1"/>
    </source>
</evidence>
<dbReference type="Pfam" id="PF03796">
    <property type="entry name" value="DnaB_C"/>
    <property type="match status" value="1"/>
</dbReference>
<keyword evidence="2" id="KW-0378">Hydrolase</keyword>
<protein>
    <submittedName>
        <fullName evidence="2">Replicative helicase</fullName>
    </submittedName>
</protein>
<organism evidence="2">
    <name type="scientific">Siphoviridae sp. ctcPV5</name>
    <dbReference type="NCBI Taxonomy" id="2827582"/>
    <lineage>
        <taxon>Viruses</taxon>
        <taxon>Duplodnaviria</taxon>
        <taxon>Heunggongvirae</taxon>
        <taxon>Uroviricota</taxon>
        <taxon>Caudoviricetes</taxon>
    </lineage>
</organism>
<dbReference type="PANTHER" id="PTHR30153:SF2">
    <property type="entry name" value="REPLICATIVE DNA HELICASE"/>
    <property type="match status" value="1"/>
</dbReference>
<dbReference type="InterPro" id="IPR027417">
    <property type="entry name" value="P-loop_NTPase"/>
</dbReference>
<dbReference type="GO" id="GO:0003678">
    <property type="term" value="F:DNA helicase activity"/>
    <property type="evidence" value="ECO:0007669"/>
    <property type="project" value="InterPro"/>
</dbReference>
<evidence type="ECO:0000259" key="1">
    <source>
        <dbReference type="Pfam" id="PF03796"/>
    </source>
</evidence>
<keyword evidence="2" id="KW-0067">ATP-binding</keyword>
<accession>A0A8S5LL12</accession>
<keyword evidence="2" id="KW-0547">Nucleotide-binding</keyword>
<dbReference type="GO" id="GO:0006260">
    <property type="term" value="P:DNA replication"/>
    <property type="evidence" value="ECO:0007669"/>
    <property type="project" value="InterPro"/>
</dbReference>
<reference evidence="2" key="1">
    <citation type="journal article" date="2021" name="Proc. Natl. Acad. Sci. U.S.A.">
        <title>A Catalog of Tens of Thousands of Viruses from Human Metagenomes Reveals Hidden Associations with Chronic Diseases.</title>
        <authorList>
            <person name="Tisza M.J."/>
            <person name="Buck C.B."/>
        </authorList>
    </citation>
    <scope>NUCLEOTIDE SEQUENCE</scope>
    <source>
        <strain evidence="2">CtcPV5</strain>
    </source>
</reference>
<sequence length="284" mass="32972">MLNEATIKGELNAIRNVELMKFQDILDLPATNLFESITDNAFYTPHQLLTIGGRPDVGKTQMAMHIAKTQLLNDKYVAYFGLEEEAGEIYTSIEQFIPVERAEKLLVEDYTYTELNELTGRIRAIYERYNIDFFVIDQLSLIDVDDTPDLRAKFDRTQRVLQVLTKELPITILQITQMNRALENDDEMPENKIAESDRIFQNSKWFGIFFKLEDVDSQTVKMGLRIRKSKKRNGSYANYVFKFDYEASTMFELKELSDDEYIDEARGKTSNRVSGGNSFADWVR</sequence>